<evidence type="ECO:0000313" key="1">
    <source>
        <dbReference type="EMBL" id="AJA52790.1"/>
    </source>
</evidence>
<keyword evidence="4" id="KW-1185">Reference proteome</keyword>
<organism evidence="1 4">
    <name type="scientific">Clostridium pasteurianum DSM 525 = ATCC 6013</name>
    <dbReference type="NCBI Taxonomy" id="1262449"/>
    <lineage>
        <taxon>Bacteria</taxon>
        <taxon>Bacillati</taxon>
        <taxon>Bacillota</taxon>
        <taxon>Clostridia</taxon>
        <taxon>Eubacteriales</taxon>
        <taxon>Clostridiaceae</taxon>
        <taxon>Clostridium</taxon>
    </lineage>
</organism>
<proteinExistence type="predicted"/>
<name>A0A0H3J6I5_CLOPA</name>
<dbReference type="Proteomes" id="UP000028042">
    <property type="component" value="Unassembled WGS sequence"/>
</dbReference>
<sequence length="41" mass="4643">MLTSTVVTYCANKLFPNCSTNKHSADVDYEISFSKQKLPNF</sequence>
<reference evidence="1 4" key="1">
    <citation type="journal article" date="2015" name="Genome Announc.">
        <title>Complete Genome Sequence of the Nitrogen-Fixing and Solvent-Producing Clostridium pasteurianum DSM 525.</title>
        <authorList>
            <person name="Poehlein A."/>
            <person name="Grosse-Honebrink A."/>
            <person name="Zhang Y."/>
            <person name="Minton N.P."/>
            <person name="Daniel R."/>
        </authorList>
    </citation>
    <scope>NUCLEOTIDE SEQUENCE [LARGE SCALE GENOMIC DNA]</scope>
    <source>
        <strain evidence="1">DSM 525</strain>
        <strain evidence="4">DSM 525 / ATCC 6013</strain>
    </source>
</reference>
<dbReference type="AlphaFoldDB" id="A0A0H3J6I5"/>
<evidence type="ECO:0000313" key="2">
    <source>
        <dbReference type="EMBL" id="KRU11202.1"/>
    </source>
</evidence>
<dbReference type="KEGG" id="cpat:CLPA_c27350"/>
<protein>
    <submittedName>
        <fullName evidence="1">Uncharacterized protein</fullName>
    </submittedName>
</protein>
<gene>
    <name evidence="1" type="ORF">CLPA_c27350</name>
    <name evidence="2" type="ORF">CP6013_00449</name>
</gene>
<accession>A0A0H3J6I5</accession>
<dbReference type="KEGG" id="cpae:CPAST_c27350"/>
<evidence type="ECO:0000313" key="3">
    <source>
        <dbReference type="Proteomes" id="UP000028042"/>
    </source>
</evidence>
<dbReference type="EMBL" id="CP009268">
    <property type="protein sequence ID" value="AJA52790.1"/>
    <property type="molecule type" value="Genomic_DNA"/>
</dbReference>
<dbReference type="EMBL" id="JPGY02000001">
    <property type="protein sequence ID" value="KRU11202.1"/>
    <property type="molecule type" value="Genomic_DNA"/>
</dbReference>
<evidence type="ECO:0000313" key="4">
    <source>
        <dbReference type="Proteomes" id="UP000030905"/>
    </source>
</evidence>
<dbReference type="Proteomes" id="UP000030905">
    <property type="component" value="Chromosome"/>
</dbReference>
<reference evidence="2 3" key="3">
    <citation type="journal article" name="Genome Announc.">
        <title>Improved Draft Genome Sequence of Clostridium pasteurianum Strain ATCC 6013 (DSM 525) Using a Hybrid Next-Generation Sequencing Approach.</title>
        <authorList>
            <person name="Pyne M.E."/>
            <person name="Utturkar S."/>
            <person name="Brown S.D."/>
            <person name="Moo-Young M."/>
            <person name="Chung D.A."/>
            <person name="Chou C.P."/>
        </authorList>
    </citation>
    <scope>NUCLEOTIDE SEQUENCE [LARGE SCALE GENOMIC DNA]</scope>
    <source>
        <strain evidence="2 3">ATCC 6013</strain>
    </source>
</reference>
<reference evidence="2" key="2">
    <citation type="submission" date="2015-10" db="EMBL/GenBank/DDBJ databases">
        <title>Improved Draft Genome Sequence of Clostridium pasteurianum Strain ATCC 6013 (DSM 525) Using a Hybrid Next-Generation Sequencing Approach.</title>
        <authorList>
            <person name="Pyne M.E."/>
            <person name="Utturkar S.M."/>
            <person name="Brown S.D."/>
            <person name="Moo-Young M."/>
            <person name="Chung D.A."/>
            <person name="Chou P.C."/>
        </authorList>
    </citation>
    <scope>NUCLEOTIDE SEQUENCE</scope>
    <source>
        <strain evidence="2">ATCC 6013</strain>
    </source>
</reference>
<dbReference type="PATRIC" id="fig|1262449.7.peg.2757"/>